<dbReference type="EMBL" id="FLUN01000001">
    <property type="protein sequence ID" value="SBW09657.1"/>
    <property type="molecule type" value="Genomic_DNA"/>
</dbReference>
<organism evidence="1">
    <name type="scientific">uncultured Eubacteriales bacterium</name>
    <dbReference type="NCBI Taxonomy" id="172733"/>
    <lineage>
        <taxon>Bacteria</taxon>
        <taxon>Bacillati</taxon>
        <taxon>Bacillota</taxon>
        <taxon>Clostridia</taxon>
        <taxon>Eubacteriales</taxon>
        <taxon>environmental samples</taxon>
    </lineage>
</organism>
<reference evidence="1" key="1">
    <citation type="submission" date="2016-04" db="EMBL/GenBank/DDBJ databases">
        <authorList>
            <person name="Evans L.H."/>
            <person name="Alamgir A."/>
            <person name="Owens N."/>
            <person name="Weber N.D."/>
            <person name="Virtaneva K."/>
            <person name="Barbian K."/>
            <person name="Babar A."/>
            <person name="Rosenke K."/>
        </authorList>
    </citation>
    <scope>NUCLEOTIDE SEQUENCE</scope>
    <source>
        <strain evidence="1">86</strain>
    </source>
</reference>
<name>A0A212KDE4_9FIRM</name>
<accession>A0A212KDE4</accession>
<gene>
    <name evidence="1" type="ORF">KL86CLO1_12707</name>
</gene>
<dbReference type="AlphaFoldDB" id="A0A212KDE4"/>
<proteinExistence type="predicted"/>
<protein>
    <submittedName>
        <fullName evidence="1">Uncharacterized protein</fullName>
    </submittedName>
</protein>
<evidence type="ECO:0000313" key="1">
    <source>
        <dbReference type="EMBL" id="SBW09657.1"/>
    </source>
</evidence>
<sequence length="140" mass="15959">MQLELTQKQYRRLLDMAYIGNWILNSTRGDDRFADYDEVESLLFSKAGQVGMGKLAEVWRGEVVPSKAFADGGIHDAIMEYENNVFFDILAEDLARRDMDDPPIDDTNYEELAKRIDAYIAEFEEHGTDNIMVDADLPGT</sequence>